<keyword evidence="5" id="KW-0732">Signal</keyword>
<keyword evidence="12" id="KW-1185">Reference proteome</keyword>
<keyword evidence="6" id="KW-0914">Notch signaling pathway</keyword>
<keyword evidence="9" id="KW-0325">Glycoprotein</keyword>
<dbReference type="Pfam" id="PF05450">
    <property type="entry name" value="Nicastrin"/>
    <property type="match status" value="1"/>
</dbReference>
<evidence type="ECO:0000259" key="10">
    <source>
        <dbReference type="Pfam" id="PF18266"/>
    </source>
</evidence>
<evidence type="ECO:0000256" key="7">
    <source>
        <dbReference type="ARBA" id="ARBA00022989"/>
    </source>
</evidence>
<dbReference type="GO" id="GO:0007219">
    <property type="term" value="P:Notch signaling pathway"/>
    <property type="evidence" value="ECO:0007669"/>
    <property type="project" value="UniProtKB-KW"/>
</dbReference>
<evidence type="ECO:0000256" key="4">
    <source>
        <dbReference type="ARBA" id="ARBA00022692"/>
    </source>
</evidence>
<protein>
    <recommendedName>
        <fullName evidence="3">Nicastrin</fullName>
    </recommendedName>
</protein>
<dbReference type="InterPro" id="IPR041084">
    <property type="entry name" value="Ncstrn_small"/>
</dbReference>
<dbReference type="GeneID" id="17037791"/>
<dbReference type="OrthoDB" id="10265862at2759"/>
<dbReference type="AlphaFoldDB" id="I0YM99"/>
<evidence type="ECO:0000313" key="11">
    <source>
        <dbReference type="EMBL" id="EIE19518.1"/>
    </source>
</evidence>
<dbReference type="KEGG" id="csl:COCSUDRAFT_58266"/>
<dbReference type="Pfam" id="PF18266">
    <property type="entry name" value="Ncstrn_small"/>
    <property type="match status" value="1"/>
</dbReference>
<evidence type="ECO:0000313" key="12">
    <source>
        <dbReference type="Proteomes" id="UP000007264"/>
    </source>
</evidence>
<name>I0YM99_COCSC</name>
<dbReference type="Gene3D" id="3.40.630.10">
    <property type="entry name" value="Zn peptidases"/>
    <property type="match status" value="1"/>
</dbReference>
<keyword evidence="8" id="KW-0472">Membrane</keyword>
<dbReference type="STRING" id="574566.I0YM99"/>
<comment type="subcellular location">
    <subcellularLocation>
        <location evidence="1">Membrane</location>
        <topology evidence="1">Single-pass type I membrane protein</topology>
    </subcellularLocation>
</comment>
<dbReference type="GO" id="GO:0005886">
    <property type="term" value="C:plasma membrane"/>
    <property type="evidence" value="ECO:0007669"/>
    <property type="project" value="TreeGrafter"/>
</dbReference>
<dbReference type="SUPFAM" id="SSF53187">
    <property type="entry name" value="Zn-dependent exopeptidases"/>
    <property type="match status" value="1"/>
</dbReference>
<proteinExistence type="inferred from homology"/>
<organism evidence="11 12">
    <name type="scientific">Coccomyxa subellipsoidea (strain C-169)</name>
    <name type="common">Green microalga</name>
    <dbReference type="NCBI Taxonomy" id="574566"/>
    <lineage>
        <taxon>Eukaryota</taxon>
        <taxon>Viridiplantae</taxon>
        <taxon>Chlorophyta</taxon>
        <taxon>core chlorophytes</taxon>
        <taxon>Trebouxiophyceae</taxon>
        <taxon>Trebouxiophyceae incertae sedis</taxon>
        <taxon>Coccomyxaceae</taxon>
        <taxon>Coccomyxa</taxon>
        <taxon>Coccomyxa subellipsoidea</taxon>
    </lineage>
</organism>
<sequence>MVILSEDQLALFLQRLKSDAALQQRVKGVLVVPGSPTSLTPADSFPLASYAPYSNRGYAWNRNGTGISNLDNGTLPVFLLEGDMAVQGQLRAGANALKNFNGPLHEAELDATMFASGNASECITQGSCLPLGGHSVWATLPPLPVTGSDNKPVVLVAAGMDSTAFFHARAKGADAPLSGLIAMLAAAEALGNSSYAEVYRKRIVFAAFAGEPWGYMGSKRFLWELHSRENSTSGLSLEQIEQAQPPVVEMGQVGRAADASGQSAFYLHFQREASFGAADNLVKAFLRAGDDNAEVSEASSHNPGLPPSSLMSFLRVKPGISGVVLGDFNTHFINPFYQSHLDANVSIDAVTSAAVVAARALHETAFGGSEVPSLKVTRSAVRATVAALMKCLLTEEPGMRCQLADALISPIFRGEPLHYISTLPLLGQDSQVCYF</sequence>
<gene>
    <name evidence="11" type="ORF">COCSUDRAFT_58266</name>
</gene>
<evidence type="ECO:0000256" key="5">
    <source>
        <dbReference type="ARBA" id="ARBA00022729"/>
    </source>
</evidence>
<keyword evidence="7" id="KW-1133">Transmembrane helix</keyword>
<dbReference type="InterPro" id="IPR008710">
    <property type="entry name" value="Nicastrin"/>
</dbReference>
<evidence type="ECO:0000256" key="3">
    <source>
        <dbReference type="ARBA" id="ARBA00015303"/>
    </source>
</evidence>
<evidence type="ECO:0000256" key="6">
    <source>
        <dbReference type="ARBA" id="ARBA00022976"/>
    </source>
</evidence>
<evidence type="ECO:0000256" key="2">
    <source>
        <dbReference type="ARBA" id="ARBA00007717"/>
    </source>
</evidence>
<evidence type="ECO:0000256" key="8">
    <source>
        <dbReference type="ARBA" id="ARBA00023136"/>
    </source>
</evidence>
<dbReference type="Proteomes" id="UP000007264">
    <property type="component" value="Unassembled WGS sequence"/>
</dbReference>
<evidence type="ECO:0000256" key="1">
    <source>
        <dbReference type="ARBA" id="ARBA00004479"/>
    </source>
</evidence>
<dbReference type="eggNOG" id="KOG2657">
    <property type="taxonomic scope" value="Eukaryota"/>
</dbReference>
<dbReference type="PANTHER" id="PTHR21092:SF0">
    <property type="entry name" value="NICASTRIN"/>
    <property type="match status" value="1"/>
</dbReference>
<comment type="similarity">
    <text evidence="2">Belongs to the nicastrin family.</text>
</comment>
<comment type="caution">
    <text evidence="11">The sequence shown here is derived from an EMBL/GenBank/DDBJ whole genome shotgun (WGS) entry which is preliminary data.</text>
</comment>
<keyword evidence="4" id="KW-0812">Transmembrane</keyword>
<accession>I0YM99</accession>
<dbReference type="EMBL" id="AGSI01000018">
    <property type="protein sequence ID" value="EIE19518.1"/>
    <property type="molecule type" value="Genomic_DNA"/>
</dbReference>
<dbReference type="PANTHER" id="PTHR21092">
    <property type="entry name" value="NICASTRIN"/>
    <property type="match status" value="1"/>
</dbReference>
<dbReference type="GO" id="GO:0016485">
    <property type="term" value="P:protein processing"/>
    <property type="evidence" value="ECO:0007669"/>
    <property type="project" value="InterPro"/>
</dbReference>
<feature type="domain" description="Nicastrin small lobe" evidence="10">
    <location>
        <begin position="1"/>
        <end position="115"/>
    </location>
</feature>
<reference evidence="11 12" key="1">
    <citation type="journal article" date="2012" name="Genome Biol.">
        <title>The genome of the polar eukaryotic microalga coccomyxa subellipsoidea reveals traits of cold adaptation.</title>
        <authorList>
            <person name="Blanc G."/>
            <person name="Agarkova I."/>
            <person name="Grimwood J."/>
            <person name="Kuo A."/>
            <person name="Brueggeman A."/>
            <person name="Dunigan D."/>
            <person name="Gurnon J."/>
            <person name="Ladunga I."/>
            <person name="Lindquist E."/>
            <person name="Lucas S."/>
            <person name="Pangilinan J."/>
            <person name="Proschold T."/>
            <person name="Salamov A."/>
            <person name="Schmutz J."/>
            <person name="Weeks D."/>
            <person name="Yamada T."/>
            <person name="Claverie J.M."/>
            <person name="Grigoriev I."/>
            <person name="Van Etten J."/>
            <person name="Lomsadze A."/>
            <person name="Borodovsky M."/>
        </authorList>
    </citation>
    <scope>NUCLEOTIDE SEQUENCE [LARGE SCALE GENOMIC DNA]</scope>
    <source>
        <strain evidence="11 12">C-169</strain>
    </source>
</reference>
<dbReference type="RefSeq" id="XP_005644062.1">
    <property type="nucleotide sequence ID" value="XM_005644005.1"/>
</dbReference>
<evidence type="ECO:0000256" key="9">
    <source>
        <dbReference type="ARBA" id="ARBA00023180"/>
    </source>
</evidence>